<dbReference type="Gene3D" id="3.40.50.150">
    <property type="entry name" value="Vaccinia Virus protein VP39"/>
    <property type="match status" value="1"/>
</dbReference>
<dbReference type="OrthoDB" id="9805585at2"/>
<dbReference type="CDD" id="cd02440">
    <property type="entry name" value="AdoMet_MTases"/>
    <property type="match status" value="1"/>
</dbReference>
<protein>
    <submittedName>
        <fullName evidence="2">Methyltransferase type 12</fullName>
    </submittedName>
</protein>
<dbReference type="RefSeq" id="WP_015758276.1">
    <property type="nucleotide sequence ID" value="NC_013216.1"/>
</dbReference>
<evidence type="ECO:0000313" key="2">
    <source>
        <dbReference type="EMBL" id="ACV63583.1"/>
    </source>
</evidence>
<name>C8W1W2_DESAS</name>
<evidence type="ECO:0000259" key="1">
    <source>
        <dbReference type="Pfam" id="PF13649"/>
    </source>
</evidence>
<keyword evidence="2" id="KW-0489">Methyltransferase</keyword>
<dbReference type="AlphaFoldDB" id="C8W1W2"/>
<dbReference type="Pfam" id="PF13649">
    <property type="entry name" value="Methyltransf_25"/>
    <property type="match status" value="1"/>
</dbReference>
<dbReference type="SUPFAM" id="SSF53335">
    <property type="entry name" value="S-adenosyl-L-methionine-dependent methyltransferases"/>
    <property type="match status" value="1"/>
</dbReference>
<keyword evidence="2" id="KW-0808">Transferase</keyword>
<dbReference type="Proteomes" id="UP000002217">
    <property type="component" value="Chromosome"/>
</dbReference>
<accession>C8W1W2</accession>
<reference evidence="2 3" key="1">
    <citation type="journal article" date="2009" name="Stand. Genomic Sci.">
        <title>Complete genome sequence of Desulfotomaculum acetoxidans type strain (5575).</title>
        <authorList>
            <person name="Spring S."/>
            <person name="Lapidus A."/>
            <person name="Schroder M."/>
            <person name="Gleim D."/>
            <person name="Sims D."/>
            <person name="Meincke L."/>
            <person name="Glavina Del Rio T."/>
            <person name="Tice H."/>
            <person name="Copeland A."/>
            <person name="Cheng J.F."/>
            <person name="Lucas S."/>
            <person name="Chen F."/>
            <person name="Nolan M."/>
            <person name="Bruce D."/>
            <person name="Goodwin L."/>
            <person name="Pitluck S."/>
            <person name="Ivanova N."/>
            <person name="Mavromatis K."/>
            <person name="Mikhailova N."/>
            <person name="Pati A."/>
            <person name="Chen A."/>
            <person name="Palaniappan K."/>
            <person name="Land M."/>
            <person name="Hauser L."/>
            <person name="Chang Y.J."/>
            <person name="Jeffries C.D."/>
            <person name="Chain P."/>
            <person name="Saunders E."/>
            <person name="Brettin T."/>
            <person name="Detter J.C."/>
            <person name="Goker M."/>
            <person name="Bristow J."/>
            <person name="Eisen J.A."/>
            <person name="Markowitz V."/>
            <person name="Hugenholtz P."/>
            <person name="Kyrpides N.C."/>
            <person name="Klenk H.P."/>
            <person name="Han C."/>
        </authorList>
    </citation>
    <scope>NUCLEOTIDE SEQUENCE [LARGE SCALE GENOMIC DNA]</scope>
    <source>
        <strain evidence="3">ATCC 49208 / DSM 771 / VKM B-1644</strain>
    </source>
</reference>
<evidence type="ECO:0000313" key="3">
    <source>
        <dbReference type="Proteomes" id="UP000002217"/>
    </source>
</evidence>
<organism evidence="2 3">
    <name type="scientific">Desulfofarcimen acetoxidans (strain ATCC 49208 / DSM 771 / KCTC 5769 / VKM B-1644 / 5575)</name>
    <name type="common">Desulfotomaculum acetoxidans</name>
    <dbReference type="NCBI Taxonomy" id="485916"/>
    <lineage>
        <taxon>Bacteria</taxon>
        <taxon>Bacillati</taxon>
        <taxon>Bacillota</taxon>
        <taxon>Clostridia</taxon>
        <taxon>Eubacteriales</taxon>
        <taxon>Peptococcaceae</taxon>
        <taxon>Desulfofarcimen</taxon>
    </lineage>
</organism>
<keyword evidence="3" id="KW-1185">Reference proteome</keyword>
<dbReference type="InterPro" id="IPR020596">
    <property type="entry name" value="rRNA_Ade_Mease_Trfase_CS"/>
</dbReference>
<sequence>MDRLDFLKRFLLNPCTIGSITPSSFYLTEKMVKSWEVCLCRNIMELGAGTGVFTENILKLKSSSCNLYLFEKDERMNAELKSKFPGIKLFSDALKIPELRSTGEIEQVDLVISGLPFTAMPGEIRNKILEGAFDILKPGGKFIAFQYSLHMLKHLEKMYNRVDVEFVLLNIPPAFIYRCVKEPKLKHSLIM</sequence>
<dbReference type="HOGENOM" id="CLU_085338_2_1_9"/>
<dbReference type="InterPro" id="IPR029063">
    <property type="entry name" value="SAM-dependent_MTases_sf"/>
</dbReference>
<dbReference type="KEGG" id="dae:Dtox_2818"/>
<dbReference type="EMBL" id="CP001720">
    <property type="protein sequence ID" value="ACV63583.1"/>
    <property type="molecule type" value="Genomic_DNA"/>
</dbReference>
<proteinExistence type="predicted"/>
<dbReference type="InterPro" id="IPR041698">
    <property type="entry name" value="Methyltransf_25"/>
</dbReference>
<dbReference type="eggNOG" id="COG3963">
    <property type="taxonomic scope" value="Bacteria"/>
</dbReference>
<gene>
    <name evidence="2" type="ordered locus">Dtox_2818</name>
</gene>
<dbReference type="PROSITE" id="PS01131">
    <property type="entry name" value="RRNA_A_DIMETH"/>
    <property type="match status" value="1"/>
</dbReference>
<dbReference type="GO" id="GO:0000179">
    <property type="term" value="F:rRNA (adenine-N6,N6-)-dimethyltransferase activity"/>
    <property type="evidence" value="ECO:0007669"/>
    <property type="project" value="InterPro"/>
</dbReference>
<dbReference type="STRING" id="485916.Dtox_2818"/>
<feature type="domain" description="Methyltransferase" evidence="1">
    <location>
        <begin position="43"/>
        <end position="140"/>
    </location>
</feature>